<name>A0A7R9NYW5_9NEOP</name>
<feature type="transmembrane region" description="Helical" evidence="1">
    <location>
        <begin position="216"/>
        <end position="240"/>
    </location>
</feature>
<feature type="transmembrane region" description="Helical" evidence="1">
    <location>
        <begin position="187"/>
        <end position="204"/>
    </location>
</feature>
<dbReference type="Pfam" id="PF10277">
    <property type="entry name" value="Frag1"/>
    <property type="match status" value="1"/>
</dbReference>
<dbReference type="GO" id="GO:0005789">
    <property type="term" value="C:endoplasmic reticulum membrane"/>
    <property type="evidence" value="ECO:0007669"/>
    <property type="project" value="TreeGrafter"/>
</dbReference>
<keyword evidence="1" id="KW-0472">Membrane</keyword>
<keyword evidence="1" id="KW-1133">Transmembrane helix</keyword>
<sequence>MEGNSVSSKAVVYFLISFRELCLVTLCLPLSSLLICFVTAYIFQQDEIHETHCRVYNVIPSISAITGVSPQRYLWRVCVAFHIGPRVVIASVYRTYYRMLLSQLPEAKNANTCRLLDVCYWLNMMEVGALCGVTYVSNRENYPLHEKIFITFMISSLSYMLCTIKVFKMVRPNMNEKESTSYFIKKCLFFTSICSTVGLLIFFMKHRFLCHDMAFSWFSMCEYLIASANMAFHVTVMLDFPTEKMVVARGLPELLLNDYSLHWKKTE</sequence>
<proteinExistence type="predicted"/>
<dbReference type="EMBL" id="OE004833">
    <property type="protein sequence ID" value="CAD7461497.1"/>
    <property type="molecule type" value="Genomic_DNA"/>
</dbReference>
<dbReference type="PANTHER" id="PTHR12892:SF17">
    <property type="entry name" value="POST-GPI ATTACHMENT TO PROTEINS FACTOR 2-LIKE"/>
    <property type="match status" value="1"/>
</dbReference>
<feature type="transmembrane region" description="Helical" evidence="1">
    <location>
        <begin position="21"/>
        <end position="43"/>
    </location>
</feature>
<feature type="transmembrane region" description="Helical" evidence="1">
    <location>
        <begin position="148"/>
        <end position="167"/>
    </location>
</feature>
<feature type="domain" description="CWH43-like N-terminal" evidence="2">
    <location>
        <begin position="18"/>
        <end position="242"/>
    </location>
</feature>
<evidence type="ECO:0000313" key="3">
    <source>
        <dbReference type="EMBL" id="CAD7461497.1"/>
    </source>
</evidence>
<evidence type="ECO:0000259" key="2">
    <source>
        <dbReference type="Pfam" id="PF10277"/>
    </source>
</evidence>
<dbReference type="PANTHER" id="PTHR12892">
    <property type="entry name" value="FGF RECEPTOR ACTIVATING PROTEIN 1"/>
    <property type="match status" value="1"/>
</dbReference>
<dbReference type="InterPro" id="IPR039545">
    <property type="entry name" value="PGAP2"/>
</dbReference>
<accession>A0A7R9NYW5</accession>
<dbReference type="InterPro" id="IPR019402">
    <property type="entry name" value="CWH43_N"/>
</dbReference>
<gene>
    <name evidence="3" type="ORF">TTEB3V08_LOCUS9406</name>
</gene>
<evidence type="ECO:0000256" key="1">
    <source>
        <dbReference type="SAM" id="Phobius"/>
    </source>
</evidence>
<keyword evidence="1" id="KW-0812">Transmembrane</keyword>
<dbReference type="GO" id="GO:0006506">
    <property type="term" value="P:GPI anchor biosynthetic process"/>
    <property type="evidence" value="ECO:0007669"/>
    <property type="project" value="TreeGrafter"/>
</dbReference>
<dbReference type="AlphaFoldDB" id="A0A7R9NYW5"/>
<protein>
    <recommendedName>
        <fullName evidence="2">CWH43-like N-terminal domain-containing protein</fullName>
    </recommendedName>
</protein>
<reference evidence="3" key="1">
    <citation type="submission" date="2020-11" db="EMBL/GenBank/DDBJ databases">
        <authorList>
            <person name="Tran Van P."/>
        </authorList>
    </citation>
    <scope>NUCLEOTIDE SEQUENCE</scope>
</reference>
<organism evidence="3">
    <name type="scientific">Timema tahoe</name>
    <dbReference type="NCBI Taxonomy" id="61484"/>
    <lineage>
        <taxon>Eukaryota</taxon>
        <taxon>Metazoa</taxon>
        <taxon>Ecdysozoa</taxon>
        <taxon>Arthropoda</taxon>
        <taxon>Hexapoda</taxon>
        <taxon>Insecta</taxon>
        <taxon>Pterygota</taxon>
        <taxon>Neoptera</taxon>
        <taxon>Polyneoptera</taxon>
        <taxon>Phasmatodea</taxon>
        <taxon>Timematodea</taxon>
        <taxon>Timematoidea</taxon>
        <taxon>Timematidae</taxon>
        <taxon>Timema</taxon>
    </lineage>
</organism>
<dbReference type="GO" id="GO:0000139">
    <property type="term" value="C:Golgi membrane"/>
    <property type="evidence" value="ECO:0007669"/>
    <property type="project" value="InterPro"/>
</dbReference>